<dbReference type="InterPro" id="IPR000999">
    <property type="entry name" value="RNase_III_dom"/>
</dbReference>
<gene>
    <name evidence="20" type="ORF">K489DRAFT_402422</name>
</gene>
<feature type="domain" description="RNase III" evidence="14">
    <location>
        <begin position="1266"/>
        <end position="1427"/>
    </location>
</feature>
<feature type="domain" description="RNase III" evidence="14">
    <location>
        <begin position="1086"/>
        <end position="1208"/>
    </location>
</feature>
<dbReference type="Pfam" id="PF24995">
    <property type="entry name" value="DSRM_2"/>
    <property type="match status" value="1"/>
</dbReference>
<dbReference type="PROSITE" id="PS51192">
    <property type="entry name" value="HELICASE_ATP_BIND_1"/>
    <property type="match status" value="1"/>
</dbReference>
<evidence type="ECO:0000256" key="9">
    <source>
        <dbReference type="ARBA" id="ARBA00022884"/>
    </source>
</evidence>
<comment type="similarity">
    <text evidence="11 12">Belongs to the helicase family. Dicer subfamily.</text>
</comment>
<dbReference type="Pfam" id="PF00636">
    <property type="entry name" value="Ribonuclease_3"/>
    <property type="match status" value="2"/>
</dbReference>
<dbReference type="SMART" id="SM00487">
    <property type="entry name" value="DEXDc"/>
    <property type="match status" value="1"/>
</dbReference>
<evidence type="ECO:0000256" key="8">
    <source>
        <dbReference type="ARBA" id="ARBA00022840"/>
    </source>
</evidence>
<evidence type="ECO:0000256" key="12">
    <source>
        <dbReference type="PROSITE-ProRule" id="PRU00657"/>
    </source>
</evidence>
<dbReference type="PROSITE" id="PS50142">
    <property type="entry name" value="RNASE_3_2"/>
    <property type="match status" value="2"/>
</dbReference>
<evidence type="ECO:0000256" key="7">
    <source>
        <dbReference type="ARBA" id="ARBA00022833"/>
    </source>
</evidence>
<dbReference type="InterPro" id="IPR036389">
    <property type="entry name" value="RNase_III_sf"/>
</dbReference>
<keyword evidence="3" id="KW-0930">Antiviral protein</keyword>
<evidence type="ECO:0000256" key="13">
    <source>
        <dbReference type="SAM" id="MobiDB-lite"/>
    </source>
</evidence>
<proteinExistence type="inferred from homology"/>
<dbReference type="InterPro" id="IPR014001">
    <property type="entry name" value="Helicase_ATP-bd"/>
</dbReference>
<evidence type="ECO:0000256" key="1">
    <source>
        <dbReference type="ARBA" id="ARBA00001946"/>
    </source>
</evidence>
<dbReference type="InterPro" id="IPR038248">
    <property type="entry name" value="Dicer_dimer_sf"/>
</dbReference>
<feature type="domain" description="Helicase ATP-binding" evidence="16">
    <location>
        <begin position="93"/>
        <end position="275"/>
    </location>
</feature>
<reference evidence="20" key="3">
    <citation type="submission" date="2025-08" db="UniProtKB">
        <authorList>
            <consortium name="RefSeq"/>
        </authorList>
    </citation>
    <scope>IDENTIFICATION</scope>
    <source>
        <strain evidence="20">CBS 342.82</strain>
    </source>
</reference>
<keyword evidence="5" id="KW-0378">Hydrolase</keyword>
<dbReference type="Proteomes" id="UP000504637">
    <property type="component" value="Unplaced"/>
</dbReference>
<dbReference type="PROSITE" id="PS00517">
    <property type="entry name" value="RNASE_3_1"/>
    <property type="match status" value="1"/>
</dbReference>
<name>A0A6J3M0J2_9PEZI</name>
<reference evidence="20" key="1">
    <citation type="submission" date="2020-01" db="EMBL/GenBank/DDBJ databases">
        <authorList>
            <consortium name="DOE Joint Genome Institute"/>
            <person name="Haridas S."/>
            <person name="Albert R."/>
            <person name="Binder M."/>
            <person name="Bloem J."/>
            <person name="Labutti K."/>
            <person name="Salamov A."/>
            <person name="Andreopoulos B."/>
            <person name="Baker S.E."/>
            <person name="Barry K."/>
            <person name="Bills G."/>
            <person name="Bluhm B.H."/>
            <person name="Cannon C."/>
            <person name="Castanera R."/>
            <person name="Culley D.E."/>
            <person name="Daum C."/>
            <person name="Ezra D."/>
            <person name="Gonzalez J.B."/>
            <person name="Henrissat B."/>
            <person name="Kuo A."/>
            <person name="Liang C."/>
            <person name="Lipzen A."/>
            <person name="Lutzoni F."/>
            <person name="Magnuson J."/>
            <person name="Mondo S."/>
            <person name="Nolan M."/>
            <person name="Ohm R."/>
            <person name="Pangilinan J."/>
            <person name="Park H.-J."/>
            <person name="Ramirez L."/>
            <person name="Alfaro M."/>
            <person name="Sun H."/>
            <person name="Tritt A."/>
            <person name="Yoshinaga Y."/>
            <person name="Zwiers L.-H."/>
            <person name="Turgeon B.G."/>
            <person name="Goodwin S.B."/>
            <person name="Spatafora J.W."/>
            <person name="Crous P.W."/>
            <person name="Grigoriev I.V."/>
        </authorList>
    </citation>
    <scope>NUCLEOTIDE SEQUENCE</scope>
    <source>
        <strain evidence="20">CBS 342.82</strain>
    </source>
</reference>
<evidence type="ECO:0000256" key="10">
    <source>
        <dbReference type="ARBA" id="ARBA00023118"/>
    </source>
</evidence>
<dbReference type="Pfam" id="PF00271">
    <property type="entry name" value="Helicase_C"/>
    <property type="match status" value="1"/>
</dbReference>
<dbReference type="GO" id="GO:0050688">
    <property type="term" value="P:regulation of defense response to virus"/>
    <property type="evidence" value="ECO:0007669"/>
    <property type="project" value="UniProtKB-KW"/>
</dbReference>
<dbReference type="InterPro" id="IPR027417">
    <property type="entry name" value="P-loop_NTPase"/>
</dbReference>
<evidence type="ECO:0000256" key="11">
    <source>
        <dbReference type="ARBA" id="ARBA00035116"/>
    </source>
</evidence>
<dbReference type="GO" id="GO:0030422">
    <property type="term" value="P:siRNA processing"/>
    <property type="evidence" value="ECO:0007669"/>
    <property type="project" value="TreeGrafter"/>
</dbReference>
<organism evidence="20">
    <name type="scientific">Dissoconium aciculare CBS 342.82</name>
    <dbReference type="NCBI Taxonomy" id="1314786"/>
    <lineage>
        <taxon>Eukaryota</taxon>
        <taxon>Fungi</taxon>
        <taxon>Dikarya</taxon>
        <taxon>Ascomycota</taxon>
        <taxon>Pezizomycotina</taxon>
        <taxon>Dothideomycetes</taxon>
        <taxon>Dothideomycetidae</taxon>
        <taxon>Mycosphaerellales</taxon>
        <taxon>Dissoconiaceae</taxon>
        <taxon>Dissoconium</taxon>
    </lineage>
</organism>
<dbReference type="Gene3D" id="3.40.50.300">
    <property type="entry name" value="P-loop containing nucleotide triphosphate hydrolases"/>
    <property type="match status" value="2"/>
</dbReference>
<dbReference type="GO" id="GO:0004386">
    <property type="term" value="F:helicase activity"/>
    <property type="evidence" value="ECO:0007669"/>
    <property type="project" value="UniProtKB-KW"/>
</dbReference>
<dbReference type="OrthoDB" id="416741at2759"/>
<evidence type="ECO:0000259" key="14">
    <source>
        <dbReference type="PROSITE" id="PS50142"/>
    </source>
</evidence>
<keyword evidence="7" id="KW-0862">Zinc</keyword>
<dbReference type="Pfam" id="PF00270">
    <property type="entry name" value="DEAD"/>
    <property type="match status" value="1"/>
</dbReference>
<dbReference type="SMART" id="SM00490">
    <property type="entry name" value="HELICc"/>
    <property type="match status" value="1"/>
</dbReference>
<feature type="domain" description="PAZ" evidence="15">
    <location>
        <begin position="883"/>
        <end position="1014"/>
    </location>
</feature>
<dbReference type="PROSITE" id="PS51327">
    <property type="entry name" value="DICER_DSRBF"/>
    <property type="match status" value="1"/>
</dbReference>
<dbReference type="GO" id="GO:0051607">
    <property type="term" value="P:defense response to virus"/>
    <property type="evidence" value="ECO:0007669"/>
    <property type="project" value="UniProtKB-KW"/>
</dbReference>
<dbReference type="Gene3D" id="1.10.1520.10">
    <property type="entry name" value="Ribonuclease III domain"/>
    <property type="match status" value="2"/>
</dbReference>
<reference evidence="20" key="2">
    <citation type="submission" date="2020-04" db="EMBL/GenBank/DDBJ databases">
        <authorList>
            <consortium name="NCBI Genome Project"/>
        </authorList>
    </citation>
    <scope>NUCLEOTIDE SEQUENCE</scope>
    <source>
        <strain evidence="20">CBS 342.82</strain>
    </source>
</reference>
<evidence type="ECO:0000259" key="18">
    <source>
        <dbReference type="PROSITE" id="PS51327"/>
    </source>
</evidence>
<evidence type="ECO:0000256" key="2">
    <source>
        <dbReference type="ARBA" id="ARBA00020797"/>
    </source>
</evidence>
<dbReference type="InterPro" id="IPR005034">
    <property type="entry name" value="Dicer_dimerisation"/>
</dbReference>
<keyword evidence="10" id="KW-0051">Antiviral defense</keyword>
<dbReference type="PROSITE" id="PS50821">
    <property type="entry name" value="PAZ"/>
    <property type="match status" value="1"/>
</dbReference>
<feature type="compositionally biased region" description="Basic and acidic residues" evidence="13">
    <location>
        <begin position="19"/>
        <end position="33"/>
    </location>
</feature>
<dbReference type="SUPFAM" id="SSF52540">
    <property type="entry name" value="P-loop containing nucleoside triphosphate hydrolases"/>
    <property type="match status" value="1"/>
</dbReference>
<keyword evidence="6" id="KW-0347">Helicase</keyword>
<dbReference type="GO" id="GO:0005634">
    <property type="term" value="C:nucleus"/>
    <property type="evidence" value="ECO:0007669"/>
    <property type="project" value="TreeGrafter"/>
</dbReference>
<protein>
    <recommendedName>
        <fullName evidence="2">Dicer-like protein 1</fullName>
    </recommendedName>
</protein>
<dbReference type="InterPro" id="IPR011545">
    <property type="entry name" value="DEAD/DEAH_box_helicase_dom"/>
</dbReference>
<evidence type="ECO:0000256" key="6">
    <source>
        <dbReference type="ARBA" id="ARBA00022806"/>
    </source>
</evidence>
<dbReference type="InterPro" id="IPR001650">
    <property type="entry name" value="Helicase_C-like"/>
</dbReference>
<keyword evidence="19" id="KW-1185">Reference proteome</keyword>
<evidence type="ECO:0000259" key="17">
    <source>
        <dbReference type="PROSITE" id="PS51194"/>
    </source>
</evidence>
<dbReference type="GeneID" id="54364848"/>
<dbReference type="GO" id="GO:0004525">
    <property type="term" value="F:ribonuclease III activity"/>
    <property type="evidence" value="ECO:0007669"/>
    <property type="project" value="InterPro"/>
</dbReference>
<evidence type="ECO:0000259" key="16">
    <source>
        <dbReference type="PROSITE" id="PS51192"/>
    </source>
</evidence>
<sequence length="1554" mass="175433">MMSILHEQAISDAEDDAFDTPHEATSNRDDKRRAQNAIFDQWLTSRSAQNALSSAGKTGSSNPGDDHQSIAQLLAKQQSAPIVKNPREYQLELFERAKTTNSIACLDTGSGKTLIAVLLLQHIIDQELENRAAGRPQKVAFFLCCSVALAFQQFSVLEANLDHKIIRLCGDDRTDTLTRSDWEQMFAEHKVVVCTPAILEQCLSRGHITMKGINLLVIDEAHHAKKNHPYATIIRNYYRTEKDSLQRPLVFGMTASPVDSNTDFAQAVFELEKLLDSKIMTTADMSLVDAVNRPSEQLIRYAPALVADYQSPFLLSLKQICNDQDAFQGILRRASEISRHLGHWCADRYLCDVIHPDNEDELVRTAKKRFHGMTSALESSSAEADVTKMVQDIIEYVQSQKTDISHKNTEALRKSYAEENLSQLMIGTTTTTNIMSRKVARLLQYVTPEFARDNEQRCIIFVDWKQTARLLCQLVTEIGINNLRPGFVTGSGKDDKLDRSTFSLRSQVLSLTHLRSGEVNCMFATSVAEEGLDIPSCNLVIRFSIYKTMIAYVQSKGRARKRNSKYVHMLEEGNHCEKFLAQEVIRGGHTMRQHCANLPPDRQLNGNIDPERLLDDAIDLDIHIEESTGARLTIGNAMAVLEHFVSAVPCSSDSRLSQCPTYAVFARGGRFQAEVILPGNSPICSATGKPQTKKQLARRSAAFEACMQLRKKAYLNEFFMPIYQKKLPAMRNAKLATGLSKGKSYPIRSKPSLWAETRGTVPDKLWATLIDLVDGELERPHRRLLFLTRTQQVNFPQFPIFLSNGQSVMVKSTNLGDRKPLDVSEHMTTKLTQFTLVIFNDVFSKEYLEEPEKMSYWLCPVNESVTTEGATHILPGNIIDHETLDEVVCNRKGYQWTAIMPTTFLLDKFVVDPWDGRRKFFTTREVCHDLTLDHPIPEDGVSKKDAKSILEFSLSPFKKSSGRAQLATTQPVIVAGLSPYTLRRNLLAKPEAKEMTNKKVTKAYICPEPLRISAIPSDLAATCFLWPAIIHRFESCLISLEGISVVGVDCSPELALMAFTKDSDSSGDHDADEPVTVNIRSGMGENYERLEWLGDTFLKVATSMSVYIMNPDENEFEFHVRRMLMLCNKNLFNRASDDHLKLYEYVRSKAFSRRIWYPEGLSLVRGTGVKAGDAPKSMFHGPEKHDLSQKSIADVSEALIGAAFLHARRPGRWTSQQFDNAVQTVTKLVGSKDHTMVRWEDYMATYSKAIPSYQTGHVTAVQKDLATKLEKEHPYCFRYPRLAQVAFVHPSLPFTHIQLPNYQRLEFLGDALFDLAAVTFLFDRFPDKDPHFLTESKMCIVNNRFLGALCVKLGFHRHIRHHHPELQGQISDYAVLLAEAHSEAQRLAQEQDQPHRLQDYWTTVQDPPKCLPDVLESFCGAMFIDSGFDYNVIQDFFDRHVKFFFEDMSLYDGFANNHPVTRMTDILQNQLGCSDFRILLRDYAGGEEGREKTLAAALMVHDRIVEGTATTGTSDRYARVRVAKQAGKIFEGMSPVDFKARWACTCSSRGTQAE</sequence>
<dbReference type="SUPFAM" id="SSF69065">
    <property type="entry name" value="RNase III domain-like"/>
    <property type="match status" value="2"/>
</dbReference>
<dbReference type="Pfam" id="PF03368">
    <property type="entry name" value="Dicer_dimer"/>
    <property type="match status" value="1"/>
</dbReference>
<feature type="domain" description="Dicer dsRNA-binding fold" evidence="18">
    <location>
        <begin position="637"/>
        <end position="729"/>
    </location>
</feature>
<evidence type="ECO:0000259" key="15">
    <source>
        <dbReference type="PROSITE" id="PS50821"/>
    </source>
</evidence>
<keyword evidence="4" id="KW-0547">Nucleotide-binding</keyword>
<dbReference type="GO" id="GO:0005524">
    <property type="term" value="F:ATP binding"/>
    <property type="evidence" value="ECO:0007669"/>
    <property type="project" value="UniProtKB-KW"/>
</dbReference>
<evidence type="ECO:0000256" key="5">
    <source>
        <dbReference type="ARBA" id="ARBA00022801"/>
    </source>
</evidence>
<dbReference type="PROSITE" id="PS51194">
    <property type="entry name" value="HELICASE_CTER"/>
    <property type="match status" value="1"/>
</dbReference>
<comment type="cofactor">
    <cofactor evidence="1">
        <name>Mg(2+)</name>
        <dbReference type="ChEBI" id="CHEBI:18420"/>
    </cofactor>
</comment>
<feature type="region of interest" description="Disordered" evidence="13">
    <location>
        <begin position="1"/>
        <end position="38"/>
    </location>
</feature>
<dbReference type="CDD" id="cd18034">
    <property type="entry name" value="DEXHc_dicer"/>
    <property type="match status" value="1"/>
</dbReference>
<keyword evidence="8" id="KW-0067">ATP-binding</keyword>
<evidence type="ECO:0000256" key="3">
    <source>
        <dbReference type="ARBA" id="ARBA00022721"/>
    </source>
</evidence>
<dbReference type="SMART" id="SM00535">
    <property type="entry name" value="RIBOc"/>
    <property type="match status" value="2"/>
</dbReference>
<dbReference type="RefSeq" id="XP_033458572.1">
    <property type="nucleotide sequence ID" value="XM_033607048.1"/>
</dbReference>
<dbReference type="Gene3D" id="3.30.160.380">
    <property type="entry name" value="Dicer dimerisation domain"/>
    <property type="match status" value="1"/>
</dbReference>
<dbReference type="PANTHER" id="PTHR14950">
    <property type="entry name" value="DICER-RELATED"/>
    <property type="match status" value="1"/>
</dbReference>
<dbReference type="PANTHER" id="PTHR14950:SF62">
    <property type="entry name" value="DICER-LIKE PROTEIN 1"/>
    <property type="match status" value="1"/>
</dbReference>
<evidence type="ECO:0000313" key="19">
    <source>
        <dbReference type="Proteomes" id="UP000504637"/>
    </source>
</evidence>
<accession>A0A6J3M0J2</accession>
<evidence type="ECO:0000313" key="20">
    <source>
        <dbReference type="RefSeq" id="XP_033458572.1"/>
    </source>
</evidence>
<dbReference type="CDD" id="cd00593">
    <property type="entry name" value="RIBOc"/>
    <property type="match status" value="2"/>
</dbReference>
<dbReference type="InterPro" id="IPR056755">
    <property type="entry name" value="DSRM_2"/>
</dbReference>
<dbReference type="GO" id="GO:0005737">
    <property type="term" value="C:cytoplasm"/>
    <property type="evidence" value="ECO:0007669"/>
    <property type="project" value="TreeGrafter"/>
</dbReference>
<feature type="domain" description="Helicase C-terminal" evidence="17">
    <location>
        <begin position="438"/>
        <end position="606"/>
    </location>
</feature>
<keyword evidence="9 12" id="KW-0694">RNA-binding</keyword>
<dbReference type="GO" id="GO:0003723">
    <property type="term" value="F:RNA binding"/>
    <property type="evidence" value="ECO:0007669"/>
    <property type="project" value="UniProtKB-UniRule"/>
</dbReference>
<dbReference type="InterPro" id="IPR003100">
    <property type="entry name" value="PAZ_dom"/>
</dbReference>
<evidence type="ECO:0000256" key="4">
    <source>
        <dbReference type="ARBA" id="ARBA00022741"/>
    </source>
</evidence>